<dbReference type="Proteomes" id="UP000254866">
    <property type="component" value="Unassembled WGS sequence"/>
</dbReference>
<organism evidence="1 2">
    <name type="scientific">Venustampulla echinocandica</name>
    <dbReference type="NCBI Taxonomy" id="2656787"/>
    <lineage>
        <taxon>Eukaryota</taxon>
        <taxon>Fungi</taxon>
        <taxon>Dikarya</taxon>
        <taxon>Ascomycota</taxon>
        <taxon>Pezizomycotina</taxon>
        <taxon>Leotiomycetes</taxon>
        <taxon>Helotiales</taxon>
        <taxon>Pleuroascaceae</taxon>
        <taxon>Venustampulla</taxon>
    </lineage>
</organism>
<dbReference type="RefSeq" id="XP_031872704.1">
    <property type="nucleotide sequence ID" value="XM_032008650.1"/>
</dbReference>
<proteinExistence type="predicted"/>
<dbReference type="AlphaFoldDB" id="A0A370TX36"/>
<comment type="caution">
    <text evidence="1">The sequence shown here is derived from an EMBL/GenBank/DDBJ whole genome shotgun (WGS) entry which is preliminary data.</text>
</comment>
<keyword evidence="2" id="KW-1185">Reference proteome</keyword>
<gene>
    <name evidence="1" type="ORF">BP5553_00027</name>
</gene>
<evidence type="ECO:0000313" key="1">
    <source>
        <dbReference type="EMBL" id="RDL40048.1"/>
    </source>
</evidence>
<accession>A0A370TX36</accession>
<dbReference type="GeneID" id="43592876"/>
<dbReference type="EMBL" id="NPIC01000001">
    <property type="protein sequence ID" value="RDL40048.1"/>
    <property type="molecule type" value="Genomic_DNA"/>
</dbReference>
<reference evidence="1 2" key="1">
    <citation type="journal article" date="2018" name="IMA Fungus">
        <title>IMA Genome-F 9: Draft genome sequence of Annulohypoxylon stygium, Aspergillus mulundensis, Berkeleyomyces basicola (syn. Thielaviopsis basicola), Ceratocystis smalleyi, two Cercospora beticola strains, Coleophoma cylindrospora, Fusarium fracticaudum, Phialophora cf. hyalina, and Morchella septimelata.</title>
        <authorList>
            <person name="Wingfield B.D."/>
            <person name="Bills G.F."/>
            <person name="Dong Y."/>
            <person name="Huang W."/>
            <person name="Nel W.J."/>
            <person name="Swalarsk-Parry B.S."/>
            <person name="Vaghefi N."/>
            <person name="Wilken P.M."/>
            <person name="An Z."/>
            <person name="de Beer Z.W."/>
            <person name="De Vos L."/>
            <person name="Chen L."/>
            <person name="Duong T.A."/>
            <person name="Gao Y."/>
            <person name="Hammerbacher A."/>
            <person name="Kikkert J.R."/>
            <person name="Li Y."/>
            <person name="Li H."/>
            <person name="Li K."/>
            <person name="Li Q."/>
            <person name="Liu X."/>
            <person name="Ma X."/>
            <person name="Naidoo K."/>
            <person name="Pethybridge S.J."/>
            <person name="Sun J."/>
            <person name="Steenkamp E.T."/>
            <person name="van der Nest M.A."/>
            <person name="van Wyk S."/>
            <person name="Wingfield M.J."/>
            <person name="Xiong C."/>
            <person name="Yue Q."/>
            <person name="Zhang X."/>
        </authorList>
    </citation>
    <scope>NUCLEOTIDE SEQUENCE [LARGE SCALE GENOMIC DNA]</scope>
    <source>
        <strain evidence="1 2">BP 5553</strain>
    </source>
</reference>
<protein>
    <submittedName>
        <fullName evidence="1">Uncharacterized protein</fullName>
    </submittedName>
</protein>
<name>A0A370TX36_9HELO</name>
<sequence length="191" mass="21242">MSAILQKTQTTPVDVTYIFDLTEHVVAAFQGSCRCKDCCYQPPHYTQMLLESVAHLLDLFDVVWSKIHNDKAAIAFSHPIVPQHPSYESTPSHDHKIPVVTGHQALATVDKFVLDDSEKTILIQEVLRTSTASVNNIMKDIHYRRSQAIMVSGSKRHPPAPTHFDGLIDLSGSLLERTYSAVARYGSSSVL</sequence>
<dbReference type="OrthoDB" id="5428982at2759"/>
<evidence type="ECO:0000313" key="2">
    <source>
        <dbReference type="Proteomes" id="UP000254866"/>
    </source>
</evidence>